<evidence type="ECO:0000259" key="3">
    <source>
        <dbReference type="PROSITE" id="PS01203"/>
    </source>
</evidence>
<dbReference type="PANTHER" id="PTHR22978:SF5">
    <property type="entry name" value="PROTEIN BTG4"/>
    <property type="match status" value="1"/>
</dbReference>
<proteinExistence type="inferred from homology"/>
<dbReference type="PANTHER" id="PTHR22978">
    <property type="entry name" value="B-CELL TRANSLOCATION GENE"/>
    <property type="match status" value="1"/>
</dbReference>
<feature type="domain" description="Anti-proliferative protein" evidence="3">
    <location>
        <begin position="88"/>
        <end position="107"/>
    </location>
</feature>
<comment type="caution">
    <text evidence="4">The sequence shown here is derived from an EMBL/GenBank/DDBJ whole genome shotgun (WGS) entry which is preliminary data.</text>
</comment>
<feature type="compositionally biased region" description="Low complexity" evidence="2">
    <location>
        <begin position="153"/>
        <end position="164"/>
    </location>
</feature>
<dbReference type="Gene3D" id="3.90.640.90">
    <property type="entry name" value="Anti-proliferative protein, N-terminal domain"/>
    <property type="match status" value="1"/>
</dbReference>
<dbReference type="SMART" id="SM00099">
    <property type="entry name" value="btg1"/>
    <property type="match status" value="1"/>
</dbReference>
<dbReference type="PRINTS" id="PR00310">
    <property type="entry name" value="ANTIPRLFBTG1"/>
</dbReference>
<dbReference type="SUPFAM" id="SSF160696">
    <property type="entry name" value="BTG domain-like"/>
    <property type="match status" value="1"/>
</dbReference>
<dbReference type="InterPro" id="IPR002087">
    <property type="entry name" value="Anti_prolifrtn"/>
</dbReference>
<reference evidence="4 5" key="1">
    <citation type="submission" date="2024-09" db="EMBL/GenBank/DDBJ databases">
        <title>A chromosome-level genome assembly of Gray's grenadier anchovy, Coilia grayii.</title>
        <authorList>
            <person name="Fu Z."/>
        </authorList>
    </citation>
    <scope>NUCLEOTIDE SEQUENCE [LARGE SCALE GENOMIC DNA]</scope>
    <source>
        <strain evidence="4">G4</strain>
        <tissue evidence="4">Muscle</tissue>
    </source>
</reference>
<dbReference type="EMBL" id="JBHFQA010000135">
    <property type="protein sequence ID" value="KAL2076680.1"/>
    <property type="molecule type" value="Genomic_DNA"/>
</dbReference>
<keyword evidence="5" id="KW-1185">Reference proteome</keyword>
<feature type="region of interest" description="Disordered" evidence="2">
    <location>
        <begin position="135"/>
        <end position="175"/>
    </location>
</feature>
<sequence length="249" mass="28120">MKEEIAVTVFFIARLAQKYGKLDRISREKFAVSLTSVLFEKFKNHWYPGNPSKGQAYRCLRMNKSQITDPDIEQACRQSNIDYDDLGLPAEMSIWVDPGEVSCRYGEKSTPFCVTQLEGQKSDGDFSRRINNAVERASSDYHSGTSSDEEGDSSISSSNSSCLSAPEQKTIPTVSNPNSVYQLQISEFPPLPSWNPYLKRKSYPGDGYQQLSTPNGSFPQRTPFKNYRATFAFSGPRVDKYHWVSKSRS</sequence>
<comment type="similarity">
    <text evidence="1">Belongs to the BTG family.</text>
</comment>
<dbReference type="InterPro" id="IPR036054">
    <property type="entry name" value="BTG-like_sf"/>
</dbReference>
<dbReference type="FunFam" id="3.90.640.90:FF:000002">
    <property type="entry name" value="BTG anti-proliferation factor 4"/>
    <property type="match status" value="1"/>
</dbReference>
<organism evidence="4 5">
    <name type="scientific">Coilia grayii</name>
    <name type="common">Gray's grenadier anchovy</name>
    <dbReference type="NCBI Taxonomy" id="363190"/>
    <lineage>
        <taxon>Eukaryota</taxon>
        <taxon>Metazoa</taxon>
        <taxon>Chordata</taxon>
        <taxon>Craniata</taxon>
        <taxon>Vertebrata</taxon>
        <taxon>Euteleostomi</taxon>
        <taxon>Actinopterygii</taxon>
        <taxon>Neopterygii</taxon>
        <taxon>Teleostei</taxon>
        <taxon>Clupei</taxon>
        <taxon>Clupeiformes</taxon>
        <taxon>Clupeoidei</taxon>
        <taxon>Engraulidae</taxon>
        <taxon>Coilinae</taxon>
        <taxon>Coilia</taxon>
    </lineage>
</organism>
<dbReference type="Pfam" id="PF07742">
    <property type="entry name" value="BTG"/>
    <property type="match status" value="1"/>
</dbReference>
<evidence type="ECO:0000256" key="2">
    <source>
        <dbReference type="SAM" id="MobiDB-lite"/>
    </source>
</evidence>
<dbReference type="Proteomes" id="UP001591681">
    <property type="component" value="Unassembled WGS sequence"/>
</dbReference>
<dbReference type="InterPro" id="IPR033332">
    <property type="entry name" value="BTG"/>
</dbReference>
<dbReference type="PROSITE" id="PS01203">
    <property type="entry name" value="BTG_2"/>
    <property type="match status" value="1"/>
</dbReference>
<dbReference type="AlphaFoldDB" id="A0ABD1IRU2"/>
<protein>
    <recommendedName>
        <fullName evidence="3">Anti-proliferative protein domain-containing protein</fullName>
    </recommendedName>
</protein>
<gene>
    <name evidence="4" type="ORF">ACEWY4_027722</name>
</gene>
<accession>A0ABD1IRU2</accession>
<evidence type="ECO:0000313" key="4">
    <source>
        <dbReference type="EMBL" id="KAL2076680.1"/>
    </source>
</evidence>
<evidence type="ECO:0000256" key="1">
    <source>
        <dbReference type="ARBA" id="ARBA00007989"/>
    </source>
</evidence>
<evidence type="ECO:0000313" key="5">
    <source>
        <dbReference type="Proteomes" id="UP001591681"/>
    </source>
</evidence>
<name>A0ABD1IRU2_9TELE</name>